<dbReference type="EMBL" id="JABMKV010000002">
    <property type="protein sequence ID" value="NQX32135.1"/>
    <property type="molecule type" value="Genomic_DNA"/>
</dbReference>
<evidence type="ECO:0008006" key="3">
    <source>
        <dbReference type="Google" id="ProtNLM"/>
    </source>
</evidence>
<gene>
    <name evidence="1" type="ORF">HQN85_10375</name>
</gene>
<dbReference type="RefSeq" id="WP_173271872.1">
    <property type="nucleotide sequence ID" value="NZ_JABMKV010000002.1"/>
</dbReference>
<sequence length="104" mass="11568">MKNLGVFYLIFVVLLSVLPCSDELEGQEFTQQIIVKIDHDKAKGSAESCSPICLCSCCGQSVIEPQFIAFQSENGAFIVENQTSTHDFSLEQRAKNIWQPPKLS</sequence>
<protein>
    <recommendedName>
        <fullName evidence="3">DUF2946 domain-containing protein</fullName>
    </recommendedName>
</protein>
<reference evidence="1 2" key="1">
    <citation type="submission" date="2020-05" db="EMBL/GenBank/DDBJ databases">
        <title>Description of Pedobacter foliorum sp. nov.</title>
        <authorList>
            <person name="Qi S."/>
            <person name="Carlier A."/>
            <person name="Cnockaert M."/>
            <person name="Vandamme P."/>
        </authorList>
    </citation>
    <scope>NUCLEOTIDE SEQUENCE [LARGE SCALE GENOMIC DNA]</scope>
    <source>
        <strain evidence="1 2">LMG 31300</strain>
    </source>
</reference>
<evidence type="ECO:0000313" key="1">
    <source>
        <dbReference type="EMBL" id="NQX32135.1"/>
    </source>
</evidence>
<dbReference type="Proteomes" id="UP000762110">
    <property type="component" value="Unassembled WGS sequence"/>
</dbReference>
<proteinExistence type="predicted"/>
<organism evidence="1 2">
    <name type="scientific">Pedobacter boryungensis</name>
    <dbReference type="NCBI Taxonomy" id="869962"/>
    <lineage>
        <taxon>Bacteria</taxon>
        <taxon>Pseudomonadati</taxon>
        <taxon>Bacteroidota</taxon>
        <taxon>Sphingobacteriia</taxon>
        <taxon>Sphingobacteriales</taxon>
        <taxon>Sphingobacteriaceae</taxon>
        <taxon>Pedobacter</taxon>
    </lineage>
</organism>
<keyword evidence="2" id="KW-1185">Reference proteome</keyword>
<name>A0ABX2DDI6_9SPHI</name>
<accession>A0ABX2DDI6</accession>
<dbReference type="InterPro" id="IPR046601">
    <property type="entry name" value="DUF6660"/>
</dbReference>
<dbReference type="Pfam" id="PF20365">
    <property type="entry name" value="DUF6660"/>
    <property type="match status" value="1"/>
</dbReference>
<comment type="caution">
    <text evidence="1">The sequence shown here is derived from an EMBL/GenBank/DDBJ whole genome shotgun (WGS) entry which is preliminary data.</text>
</comment>
<evidence type="ECO:0000313" key="2">
    <source>
        <dbReference type="Proteomes" id="UP000762110"/>
    </source>
</evidence>